<dbReference type="Gene3D" id="3.40.50.1360">
    <property type="match status" value="1"/>
</dbReference>
<protein>
    <submittedName>
        <fullName evidence="3">Uncharacterized protein</fullName>
    </submittedName>
</protein>
<dbReference type="Proteomes" id="UP000824890">
    <property type="component" value="Unassembled WGS sequence"/>
</dbReference>
<dbReference type="PANTHER" id="PTHR43748:SF3">
    <property type="entry name" value="RIBOSE-5-PHOSPHATE ISOMERASE 3, CHLOROPLASTIC-RELATED"/>
    <property type="match status" value="1"/>
</dbReference>
<feature type="non-terminal residue" evidence="3">
    <location>
        <position position="1"/>
    </location>
</feature>
<comment type="catalytic activity">
    <reaction evidence="1">
        <text>aldehydo-D-ribose 5-phosphate = D-ribulose 5-phosphate</text>
        <dbReference type="Rhea" id="RHEA:14657"/>
        <dbReference type="ChEBI" id="CHEBI:58121"/>
        <dbReference type="ChEBI" id="CHEBI:58273"/>
        <dbReference type="EC" id="5.3.1.6"/>
    </reaction>
</comment>
<comment type="pathway">
    <text evidence="2">Carbohydrate degradation.</text>
</comment>
<dbReference type="PANTHER" id="PTHR43748">
    <property type="entry name" value="RIBOSE-5-PHOSPHATE ISOMERASE 3, CHLOROPLASTIC-RELATED"/>
    <property type="match status" value="1"/>
</dbReference>
<dbReference type="InterPro" id="IPR004788">
    <property type="entry name" value="Ribose5P_isomerase_type_A"/>
</dbReference>
<name>A0ABQ7XXV2_BRANA</name>
<proteinExistence type="predicted"/>
<dbReference type="Gene3D" id="3.30.70.260">
    <property type="match status" value="1"/>
</dbReference>
<dbReference type="InterPro" id="IPR050262">
    <property type="entry name" value="Ribose-5P_isomerase"/>
</dbReference>
<accession>A0ABQ7XXV2</accession>
<evidence type="ECO:0000256" key="2">
    <source>
        <dbReference type="ARBA" id="ARBA00004921"/>
    </source>
</evidence>
<comment type="caution">
    <text evidence="3">The sequence shown here is derived from an EMBL/GenBank/DDBJ whole genome shotgun (WGS) entry which is preliminary data.</text>
</comment>
<gene>
    <name evidence="3" type="ORF">HID58_089029</name>
</gene>
<dbReference type="Pfam" id="PF06026">
    <property type="entry name" value="Rib_5-P_isom_A"/>
    <property type="match status" value="1"/>
</dbReference>
<evidence type="ECO:0000313" key="4">
    <source>
        <dbReference type="Proteomes" id="UP000824890"/>
    </source>
</evidence>
<organism evidence="3 4">
    <name type="scientific">Brassica napus</name>
    <name type="common">Rape</name>
    <dbReference type="NCBI Taxonomy" id="3708"/>
    <lineage>
        <taxon>Eukaryota</taxon>
        <taxon>Viridiplantae</taxon>
        <taxon>Streptophyta</taxon>
        <taxon>Embryophyta</taxon>
        <taxon>Tracheophyta</taxon>
        <taxon>Spermatophyta</taxon>
        <taxon>Magnoliopsida</taxon>
        <taxon>eudicotyledons</taxon>
        <taxon>Gunneridae</taxon>
        <taxon>Pentapetalae</taxon>
        <taxon>rosids</taxon>
        <taxon>malvids</taxon>
        <taxon>Brassicales</taxon>
        <taxon>Brassicaceae</taxon>
        <taxon>Brassiceae</taxon>
        <taxon>Brassica</taxon>
    </lineage>
</organism>
<evidence type="ECO:0000256" key="1">
    <source>
        <dbReference type="ARBA" id="ARBA00001713"/>
    </source>
</evidence>
<dbReference type="EMBL" id="JAGKQM010000019">
    <property type="protein sequence ID" value="KAH0860768.1"/>
    <property type="molecule type" value="Genomic_DNA"/>
</dbReference>
<sequence>VSLRLRDLILFEFGCDAKLRVDGNGNQYVTDNSYYPVEGWVRIGPSAKEIGMFQGVVKHGLFLGMATSVIIAGKNGVDVMSKLGVKS</sequence>
<keyword evidence="4" id="KW-1185">Reference proteome</keyword>
<reference evidence="3 4" key="1">
    <citation type="submission" date="2021-05" db="EMBL/GenBank/DDBJ databases">
        <title>Genome Assembly of Synthetic Allotetraploid Brassica napus Reveals Homoeologous Exchanges between Subgenomes.</title>
        <authorList>
            <person name="Davis J.T."/>
        </authorList>
    </citation>
    <scope>NUCLEOTIDE SEQUENCE [LARGE SCALE GENOMIC DNA]</scope>
    <source>
        <strain evidence="4">cv. Da-Ae</strain>
        <tissue evidence="3">Seedling</tissue>
    </source>
</reference>
<evidence type="ECO:0000313" key="3">
    <source>
        <dbReference type="EMBL" id="KAH0860768.1"/>
    </source>
</evidence>
<dbReference type="SUPFAM" id="SSF75445">
    <property type="entry name" value="D-ribose-5-phosphate isomerase (RpiA), lid domain"/>
    <property type="match status" value="1"/>
</dbReference>